<proteinExistence type="predicted"/>
<sequence length="370" mass="41220">MTTLFTAQVDQEIADLEQVSETLSSVVAAHGLSREVLDRFALLIRRQHGELERIKDAQDGWAALERLRPSIVEIEREALSFTQGVLLRESGLDHGIGEIAERLLEHLVRQTGLDRGVLFSLAENQFISHTVGMVRGRFPDVGVWNLPVLAHELGHHVALVLRHSDPRWPPGAVPVLDYLGEEADTADDPERELAYLHELFADVYATYVMGPAYPYCFMTLAARPDRVAAPSRTHPSWGRRVWTIMAAFSALGAGHDTAAAGYRALVGDIRTLANKAAEPLEPEERVLAASQAAAMVELLAEHALPQARYAIPGRIRAIPIDEERADLPDPATTIVDVVNAAWRWRRRDRENWVLDRASRRALRLCTKAKE</sequence>
<protein>
    <submittedName>
        <fullName evidence="1">Uncharacterized protein</fullName>
    </submittedName>
</protein>
<dbReference type="OrthoDB" id="3335351at2"/>
<keyword evidence="2" id="KW-1185">Reference proteome</keyword>
<dbReference type="AlphaFoldDB" id="A0A5N0V377"/>
<dbReference type="EMBL" id="VMNW02000023">
    <property type="protein sequence ID" value="KAA9160254.1"/>
    <property type="molecule type" value="Genomic_DNA"/>
</dbReference>
<reference evidence="1" key="1">
    <citation type="submission" date="2019-09" db="EMBL/GenBank/DDBJ databases">
        <authorList>
            <person name="Teo W.F.A."/>
            <person name="Duangmal K."/>
        </authorList>
    </citation>
    <scope>NUCLEOTIDE SEQUENCE [LARGE SCALE GENOMIC DNA]</scope>
    <source>
        <strain evidence="1">K81G1</strain>
    </source>
</reference>
<dbReference type="RefSeq" id="WP_144751114.1">
    <property type="nucleotide sequence ID" value="NZ_VMNW02000023.1"/>
</dbReference>
<accession>A0A5N0V377</accession>
<comment type="caution">
    <text evidence="1">The sequence shown here is derived from an EMBL/GenBank/DDBJ whole genome shotgun (WGS) entry which is preliminary data.</text>
</comment>
<evidence type="ECO:0000313" key="1">
    <source>
        <dbReference type="EMBL" id="KAA9160254.1"/>
    </source>
</evidence>
<evidence type="ECO:0000313" key="2">
    <source>
        <dbReference type="Proteomes" id="UP000319769"/>
    </source>
</evidence>
<gene>
    <name evidence="1" type="ORF">FPZ12_018080</name>
</gene>
<organism evidence="1 2">
    <name type="scientific">Amycolatopsis acidicola</name>
    <dbReference type="NCBI Taxonomy" id="2596893"/>
    <lineage>
        <taxon>Bacteria</taxon>
        <taxon>Bacillati</taxon>
        <taxon>Actinomycetota</taxon>
        <taxon>Actinomycetes</taxon>
        <taxon>Pseudonocardiales</taxon>
        <taxon>Pseudonocardiaceae</taxon>
        <taxon>Amycolatopsis</taxon>
    </lineage>
</organism>
<dbReference type="Proteomes" id="UP000319769">
    <property type="component" value="Unassembled WGS sequence"/>
</dbReference>
<name>A0A5N0V377_9PSEU</name>